<keyword evidence="1" id="KW-1133">Transmembrane helix</keyword>
<gene>
    <name evidence="2" type="ORF">JOF48_001337</name>
</gene>
<proteinExistence type="predicted"/>
<dbReference type="RefSeq" id="WP_209678727.1">
    <property type="nucleotide sequence ID" value="NZ_JAGIOI010000001.1"/>
</dbReference>
<reference evidence="2 3" key="1">
    <citation type="submission" date="2021-03" db="EMBL/GenBank/DDBJ databases">
        <title>Sequencing the genomes of 1000 actinobacteria strains.</title>
        <authorList>
            <person name="Klenk H.-P."/>
        </authorList>
    </citation>
    <scope>NUCLEOTIDE SEQUENCE [LARGE SCALE GENOMIC DNA]</scope>
    <source>
        <strain evidence="2 3">DSM 16005</strain>
    </source>
</reference>
<evidence type="ECO:0000313" key="2">
    <source>
        <dbReference type="EMBL" id="MBP2412538.1"/>
    </source>
</evidence>
<dbReference type="Proteomes" id="UP000711614">
    <property type="component" value="Unassembled WGS sequence"/>
</dbReference>
<name>A0ABS4YUR9_9MICC</name>
<keyword evidence="1" id="KW-0472">Membrane</keyword>
<feature type="transmembrane region" description="Helical" evidence="1">
    <location>
        <begin position="12"/>
        <end position="32"/>
    </location>
</feature>
<accession>A0ABS4YUR9</accession>
<organism evidence="2 3">
    <name type="scientific">Arthrobacter stackebrandtii</name>
    <dbReference type="NCBI Taxonomy" id="272161"/>
    <lineage>
        <taxon>Bacteria</taxon>
        <taxon>Bacillati</taxon>
        <taxon>Actinomycetota</taxon>
        <taxon>Actinomycetes</taxon>
        <taxon>Micrococcales</taxon>
        <taxon>Micrococcaceae</taxon>
        <taxon>Arthrobacter</taxon>
    </lineage>
</organism>
<evidence type="ECO:0000313" key="3">
    <source>
        <dbReference type="Proteomes" id="UP000711614"/>
    </source>
</evidence>
<dbReference type="PROSITE" id="PS51257">
    <property type="entry name" value="PROKAR_LIPOPROTEIN"/>
    <property type="match status" value="1"/>
</dbReference>
<comment type="caution">
    <text evidence="2">The sequence shown here is derived from an EMBL/GenBank/DDBJ whole genome shotgun (WGS) entry which is preliminary data.</text>
</comment>
<sequence length="327" mass="34581">MKNGTQLIKTTATWLMIFMLALAACIVTIVVVNNKSFGPEGTVSHYLKALEAGDGAKALGLLQAKVPAGNAAGLDRAALSASMEGLKDLTIGDAVDGPDGQKIVTVSYTIDDVGYSTEFKLVSGSKQWLFFDTWQMVPGTLPHVDVSVVNANQASINGVDVNMPDGRNSFAVFYPGRYEFEYRSPLFAAPPVASAVTGQGAVSAVGLATGPTSELLSQVDGTIRSYLDACTEQAVLMPTGCPMSASTDNRVVSDVKWSILEYPTISITPYGGQWVLAPLTGKAEVAYQEQNLFTGLITDVKVPSDFTFSATLSINGTDVNVTPVLDY</sequence>
<protein>
    <submittedName>
        <fullName evidence="2">Uncharacterized protein</fullName>
    </submittedName>
</protein>
<keyword evidence="1" id="KW-0812">Transmembrane</keyword>
<keyword evidence="3" id="KW-1185">Reference proteome</keyword>
<evidence type="ECO:0000256" key="1">
    <source>
        <dbReference type="SAM" id="Phobius"/>
    </source>
</evidence>
<dbReference type="EMBL" id="JAGIOI010000001">
    <property type="protein sequence ID" value="MBP2412538.1"/>
    <property type="molecule type" value="Genomic_DNA"/>
</dbReference>